<protein>
    <submittedName>
        <fullName evidence="2">Uncharacterized protein</fullName>
    </submittedName>
</protein>
<organism evidence="2 3">
    <name type="scientific">Anaplasma phagocytophilum str. NCH-1</name>
    <dbReference type="NCBI Taxonomy" id="1359161"/>
    <lineage>
        <taxon>Bacteria</taxon>
        <taxon>Pseudomonadati</taxon>
        <taxon>Pseudomonadota</taxon>
        <taxon>Alphaproteobacteria</taxon>
        <taxon>Rickettsiales</taxon>
        <taxon>Anaplasmataceae</taxon>
        <taxon>Anaplasma</taxon>
        <taxon>phagocytophilum group</taxon>
    </lineage>
</organism>
<sequence length="67" mass="7946">MINKKKQYLKKKICLAMKIIMCTSIEYSLPYIGYGGFYTVHFYEGTVPSMCRHRFSLIGRKITYYSM</sequence>
<dbReference type="AlphaFoldDB" id="A0A0F3N6A9"/>
<proteinExistence type="predicted"/>
<dbReference type="EMBL" id="LANT01000008">
    <property type="protein sequence ID" value="KJV62997.1"/>
    <property type="molecule type" value="Genomic_DNA"/>
</dbReference>
<name>A0A0F3N6A9_ANAPH</name>
<evidence type="ECO:0000313" key="3">
    <source>
        <dbReference type="Proteomes" id="UP000033754"/>
    </source>
</evidence>
<dbReference type="EMBL" id="LANT01000008">
    <property type="protein sequence ID" value="KJV63217.1"/>
    <property type="molecule type" value="Genomic_DNA"/>
</dbReference>
<dbReference type="PATRIC" id="fig|1359161.3.peg.1224"/>
<evidence type="ECO:0000313" key="2">
    <source>
        <dbReference type="EMBL" id="KJV63217.1"/>
    </source>
</evidence>
<reference evidence="2 3" key="1">
    <citation type="submission" date="2015-01" db="EMBL/GenBank/DDBJ databases">
        <title>Genome Sequencing of Rickettsiales.</title>
        <authorList>
            <person name="Daugherty S.C."/>
            <person name="Su Q."/>
            <person name="Abolude K."/>
            <person name="Beier-Sexton M."/>
            <person name="Carlyon J.A."/>
            <person name="Carter R."/>
            <person name="Day N.P."/>
            <person name="Dumler S.J."/>
            <person name="Dyachenko V."/>
            <person name="Godinez A."/>
            <person name="Kurtti T.J."/>
            <person name="Lichay M."/>
            <person name="Mullins K.E."/>
            <person name="Ott S."/>
            <person name="Pappas-Brown V."/>
            <person name="Paris D.H."/>
            <person name="Patel P."/>
            <person name="Richards A.L."/>
            <person name="Sadzewicz L."/>
            <person name="Sears K."/>
            <person name="Seidman D."/>
            <person name="Sengamalay N."/>
            <person name="Stenos J."/>
            <person name="Tallon L.J."/>
            <person name="Vincent G."/>
            <person name="Fraser C.M."/>
            <person name="Munderloh U."/>
            <person name="Dunning-Hotopp J.C."/>
        </authorList>
    </citation>
    <scope>NUCLEOTIDE SEQUENCE [LARGE SCALE GENOMIC DNA]</scope>
    <source>
        <strain evidence="2 3">NCH-1</strain>
    </source>
</reference>
<gene>
    <name evidence="2" type="ORF">EPHNCH_1089</name>
    <name evidence="1" type="ORF">EPHNCH_1160</name>
</gene>
<comment type="caution">
    <text evidence="2">The sequence shown here is derived from an EMBL/GenBank/DDBJ whole genome shotgun (WGS) entry which is preliminary data.</text>
</comment>
<accession>A0A0F3N6A9</accession>
<dbReference type="Proteomes" id="UP000033754">
    <property type="component" value="Unassembled WGS sequence"/>
</dbReference>
<evidence type="ECO:0000313" key="1">
    <source>
        <dbReference type="EMBL" id="KJV62997.1"/>
    </source>
</evidence>